<feature type="transmembrane region" description="Helical" evidence="1">
    <location>
        <begin position="116"/>
        <end position="139"/>
    </location>
</feature>
<dbReference type="AlphaFoldDB" id="A0A9Q3ZU85"/>
<evidence type="ECO:0000313" key="2">
    <source>
        <dbReference type="EMBL" id="MCF5063040.1"/>
    </source>
</evidence>
<evidence type="ECO:0000313" key="3">
    <source>
        <dbReference type="Proteomes" id="UP000814207"/>
    </source>
</evidence>
<reference evidence="2" key="1">
    <citation type="submission" date="2019-11" db="EMBL/GenBank/DDBJ databases">
        <title>Epiphytic Pseudomonas syringae from cherry orchards.</title>
        <authorList>
            <person name="Hulin M.T."/>
        </authorList>
    </citation>
    <scope>NUCLEOTIDE SEQUENCE</scope>
    <source>
        <strain evidence="2">PA-6-9A</strain>
    </source>
</reference>
<keyword evidence="1" id="KW-0472">Membrane</keyword>
<proteinExistence type="predicted"/>
<feature type="transmembrane region" description="Helical" evidence="1">
    <location>
        <begin position="151"/>
        <end position="172"/>
    </location>
</feature>
<name>A0A9Q3ZU85_PSESX</name>
<protein>
    <submittedName>
        <fullName evidence="2">Uncharacterized protein</fullName>
    </submittedName>
</protein>
<dbReference type="EMBL" id="WKEU01000028">
    <property type="protein sequence ID" value="MCF5063040.1"/>
    <property type="molecule type" value="Genomic_DNA"/>
</dbReference>
<evidence type="ECO:0000256" key="1">
    <source>
        <dbReference type="SAM" id="Phobius"/>
    </source>
</evidence>
<comment type="caution">
    <text evidence="2">The sequence shown here is derived from an EMBL/GenBank/DDBJ whole genome shotgun (WGS) entry which is preliminary data.</text>
</comment>
<sequence length="190" mass="20763">MDAKQAIEILQTDLKNNKRKGLTTVNVDVLDKYLEQLKAHAMQNAGSPETELQDAEHSHQWDIEMVRSGWEASTNALKTCFLVSGGSAAALLAFAGSAWSALKPEGLEALALTMTLLGWAVFATGIATALTYLAQYFFAERLKWHERAGDVCQWSAVSLVVAAYVLILLAYLQAGKMFSLFNIVKAIPIN</sequence>
<dbReference type="Proteomes" id="UP000814207">
    <property type="component" value="Unassembled WGS sequence"/>
</dbReference>
<keyword evidence="1" id="KW-0812">Transmembrane</keyword>
<keyword evidence="1" id="KW-1133">Transmembrane helix</keyword>
<gene>
    <name evidence="2" type="ORF">GIW73_08820</name>
</gene>
<feature type="transmembrane region" description="Helical" evidence="1">
    <location>
        <begin position="75"/>
        <end position="96"/>
    </location>
</feature>
<organism evidence="2 3">
    <name type="scientific">Pseudomonas syringae</name>
    <dbReference type="NCBI Taxonomy" id="317"/>
    <lineage>
        <taxon>Bacteria</taxon>
        <taxon>Pseudomonadati</taxon>
        <taxon>Pseudomonadota</taxon>
        <taxon>Gammaproteobacteria</taxon>
        <taxon>Pseudomonadales</taxon>
        <taxon>Pseudomonadaceae</taxon>
        <taxon>Pseudomonas</taxon>
    </lineage>
</organism>
<accession>A0A9Q3ZU85</accession>